<evidence type="ECO:0000313" key="2">
    <source>
        <dbReference type="EMBL" id="MCD0268687.1"/>
    </source>
</evidence>
<protein>
    <submittedName>
        <fullName evidence="2">Uncharacterized protein</fullName>
    </submittedName>
</protein>
<gene>
    <name evidence="2" type="ORF">JWH11_20055</name>
</gene>
<proteinExistence type="predicted"/>
<sequence length="63" mass="6887">MTLVAGFRAIQRLDEARQWIVSHDGRLDSSRIECFDSGPSRAPQSPGMSAESVQAPLETAVRT</sequence>
<accession>A0ABS8P018</accession>
<evidence type="ECO:0000256" key="1">
    <source>
        <dbReference type="SAM" id="MobiDB-lite"/>
    </source>
</evidence>
<evidence type="ECO:0000313" key="3">
    <source>
        <dbReference type="Proteomes" id="UP001430396"/>
    </source>
</evidence>
<comment type="caution">
    <text evidence="2">The sequence shown here is derived from an EMBL/GenBank/DDBJ whole genome shotgun (WGS) entry which is preliminary data.</text>
</comment>
<dbReference type="EMBL" id="JAFFQI010000200">
    <property type="protein sequence ID" value="MCD0268687.1"/>
    <property type="molecule type" value="Genomic_DNA"/>
</dbReference>
<keyword evidence="3" id="KW-1185">Reference proteome</keyword>
<organism evidence="2 3">
    <name type="scientific">Xanthomonas melonis</name>
    <dbReference type="NCBI Taxonomy" id="56456"/>
    <lineage>
        <taxon>Bacteria</taxon>
        <taxon>Pseudomonadati</taxon>
        <taxon>Pseudomonadota</taxon>
        <taxon>Gammaproteobacteria</taxon>
        <taxon>Lysobacterales</taxon>
        <taxon>Lysobacteraceae</taxon>
        <taxon>Xanthomonas</taxon>
    </lineage>
</organism>
<reference evidence="2" key="1">
    <citation type="submission" date="2021-02" db="EMBL/GenBank/DDBJ databases">
        <title>Copper resistance gene diversity in local Xanthomonas species at agrochemical polluted sites in Trinidad, Trinidad and Tobago.</title>
        <authorList>
            <person name="Ramnarine S.D.B.J."/>
            <person name="Ramsubhag A."/>
            <person name="Jayaraman J."/>
        </authorList>
    </citation>
    <scope>NUCLEOTIDE SEQUENCE</scope>
    <source>
        <strain evidence="2">CaNP6A</strain>
    </source>
</reference>
<name>A0ABS8P018_9XANT</name>
<dbReference type="RefSeq" id="WP_228315863.1">
    <property type="nucleotide sequence ID" value="NZ_JAFFQI010000200.1"/>
</dbReference>
<dbReference type="Proteomes" id="UP001430396">
    <property type="component" value="Unassembled WGS sequence"/>
</dbReference>
<feature type="region of interest" description="Disordered" evidence="1">
    <location>
        <begin position="36"/>
        <end position="63"/>
    </location>
</feature>